<comment type="similarity">
    <text evidence="1">Belongs to the protein kinase superfamily. AGC Ser/Thr protein kinase family.</text>
</comment>
<dbReference type="GO" id="GO:0004674">
    <property type="term" value="F:protein serine/threonine kinase activity"/>
    <property type="evidence" value="ECO:0007669"/>
    <property type="project" value="UniProtKB-KW"/>
</dbReference>
<dbReference type="GO" id="GO:0005634">
    <property type="term" value="C:nucleus"/>
    <property type="evidence" value="ECO:0007669"/>
    <property type="project" value="TreeGrafter"/>
</dbReference>
<comment type="catalytic activity">
    <reaction evidence="8">
        <text>L-threonyl-[protein] + ATP = O-phospho-L-threonyl-[protein] + ADP + H(+)</text>
        <dbReference type="Rhea" id="RHEA:46608"/>
        <dbReference type="Rhea" id="RHEA-COMP:11060"/>
        <dbReference type="Rhea" id="RHEA-COMP:11605"/>
        <dbReference type="ChEBI" id="CHEBI:15378"/>
        <dbReference type="ChEBI" id="CHEBI:30013"/>
        <dbReference type="ChEBI" id="CHEBI:30616"/>
        <dbReference type="ChEBI" id="CHEBI:61977"/>
        <dbReference type="ChEBI" id="CHEBI:456216"/>
        <dbReference type="EC" id="2.7.11.1"/>
    </reaction>
</comment>
<comment type="caution">
    <text evidence="13">The sequence shown here is derived from an EMBL/GenBank/DDBJ whole genome shotgun (WGS) entry which is preliminary data.</text>
</comment>
<evidence type="ECO:0000313" key="14">
    <source>
        <dbReference type="Proteomes" id="UP000789375"/>
    </source>
</evidence>
<dbReference type="FunFam" id="1.10.510.10:FF:000604">
    <property type="entry name" value="AGC protein kinase"/>
    <property type="match status" value="1"/>
</dbReference>
<reference evidence="13" key="1">
    <citation type="submission" date="2021-06" db="EMBL/GenBank/DDBJ databases">
        <authorList>
            <person name="Kallberg Y."/>
            <person name="Tangrot J."/>
            <person name="Rosling A."/>
        </authorList>
    </citation>
    <scope>NUCLEOTIDE SEQUENCE</scope>
    <source>
        <strain evidence="13">87-6 pot B 2015</strain>
    </source>
</reference>
<dbReference type="Proteomes" id="UP000789375">
    <property type="component" value="Unassembled WGS sequence"/>
</dbReference>
<evidence type="ECO:0000313" key="13">
    <source>
        <dbReference type="EMBL" id="CAG8563751.1"/>
    </source>
</evidence>
<evidence type="ECO:0000256" key="4">
    <source>
        <dbReference type="ARBA" id="ARBA00022679"/>
    </source>
</evidence>
<feature type="compositionally biased region" description="Polar residues" evidence="10">
    <location>
        <begin position="304"/>
        <end position="316"/>
    </location>
</feature>
<dbReference type="GO" id="GO:0035556">
    <property type="term" value="P:intracellular signal transduction"/>
    <property type="evidence" value="ECO:0007669"/>
    <property type="project" value="TreeGrafter"/>
</dbReference>
<feature type="region of interest" description="Disordered" evidence="10">
    <location>
        <begin position="613"/>
        <end position="664"/>
    </location>
</feature>
<feature type="region of interest" description="Disordered" evidence="10">
    <location>
        <begin position="1293"/>
        <end position="1332"/>
    </location>
</feature>
<evidence type="ECO:0000256" key="7">
    <source>
        <dbReference type="ARBA" id="ARBA00022840"/>
    </source>
</evidence>
<evidence type="ECO:0000256" key="8">
    <source>
        <dbReference type="ARBA" id="ARBA00047899"/>
    </source>
</evidence>
<keyword evidence="5" id="KW-0547">Nucleotide-binding</keyword>
<dbReference type="SMART" id="SM00220">
    <property type="entry name" value="S_TKc"/>
    <property type="match status" value="1"/>
</dbReference>
<feature type="region of interest" description="Disordered" evidence="10">
    <location>
        <begin position="1099"/>
        <end position="1123"/>
    </location>
</feature>
<feature type="region of interest" description="Disordered" evidence="10">
    <location>
        <begin position="42"/>
        <end position="161"/>
    </location>
</feature>
<feature type="compositionally biased region" description="Low complexity" evidence="10">
    <location>
        <begin position="1353"/>
        <end position="1369"/>
    </location>
</feature>
<feature type="compositionally biased region" description="Low complexity" evidence="10">
    <location>
        <begin position="1751"/>
        <end position="1775"/>
    </location>
</feature>
<keyword evidence="4" id="KW-0808">Transferase</keyword>
<feature type="compositionally biased region" description="Basic and acidic residues" evidence="10">
    <location>
        <begin position="624"/>
        <end position="636"/>
    </location>
</feature>
<dbReference type="PANTHER" id="PTHR24356:SF1">
    <property type="entry name" value="SERINE_THREONINE-PROTEIN KINASE GREATWALL"/>
    <property type="match status" value="1"/>
</dbReference>
<keyword evidence="7" id="KW-0067">ATP-binding</keyword>
<dbReference type="EMBL" id="CAJVPP010001598">
    <property type="protein sequence ID" value="CAG8563751.1"/>
    <property type="molecule type" value="Genomic_DNA"/>
</dbReference>
<dbReference type="InterPro" id="IPR011009">
    <property type="entry name" value="Kinase-like_dom_sf"/>
</dbReference>
<feature type="region of interest" description="Disordered" evidence="10">
    <location>
        <begin position="1624"/>
        <end position="1665"/>
    </location>
</feature>
<feature type="compositionally biased region" description="Polar residues" evidence="10">
    <location>
        <begin position="1311"/>
        <end position="1325"/>
    </location>
</feature>
<feature type="compositionally biased region" description="Low complexity" evidence="10">
    <location>
        <begin position="48"/>
        <end position="88"/>
    </location>
</feature>
<evidence type="ECO:0000256" key="6">
    <source>
        <dbReference type="ARBA" id="ARBA00022777"/>
    </source>
</evidence>
<dbReference type="InterPro" id="IPR008271">
    <property type="entry name" value="Ser/Thr_kinase_AS"/>
</dbReference>
<feature type="region of interest" description="Disordered" evidence="10">
    <location>
        <begin position="767"/>
        <end position="818"/>
    </location>
</feature>
<evidence type="ECO:0000256" key="5">
    <source>
        <dbReference type="ARBA" id="ARBA00022741"/>
    </source>
</evidence>
<dbReference type="EC" id="2.7.11.1" evidence="2"/>
<evidence type="ECO:0000259" key="12">
    <source>
        <dbReference type="PROSITE" id="PS51285"/>
    </source>
</evidence>
<feature type="compositionally biased region" description="Polar residues" evidence="10">
    <location>
        <begin position="1011"/>
        <end position="1031"/>
    </location>
</feature>
<dbReference type="PROSITE" id="PS50011">
    <property type="entry name" value="PROTEIN_KINASE_DOM"/>
    <property type="match status" value="1"/>
</dbReference>
<dbReference type="PROSITE" id="PS00108">
    <property type="entry name" value="PROTEIN_KINASE_ST"/>
    <property type="match status" value="1"/>
</dbReference>
<evidence type="ECO:0000256" key="1">
    <source>
        <dbReference type="ARBA" id="ARBA00009903"/>
    </source>
</evidence>
<gene>
    <name evidence="13" type="ORF">FMOSSE_LOCUS7092</name>
</gene>
<feature type="region of interest" description="Disordered" evidence="10">
    <location>
        <begin position="1"/>
        <end position="29"/>
    </location>
</feature>
<organism evidence="13 14">
    <name type="scientific">Funneliformis mosseae</name>
    <name type="common">Endomycorrhizal fungus</name>
    <name type="synonym">Glomus mosseae</name>
    <dbReference type="NCBI Taxonomy" id="27381"/>
    <lineage>
        <taxon>Eukaryota</taxon>
        <taxon>Fungi</taxon>
        <taxon>Fungi incertae sedis</taxon>
        <taxon>Mucoromycota</taxon>
        <taxon>Glomeromycotina</taxon>
        <taxon>Glomeromycetes</taxon>
        <taxon>Glomerales</taxon>
        <taxon>Glomeraceae</taxon>
        <taxon>Funneliformis</taxon>
    </lineage>
</organism>
<evidence type="ECO:0000256" key="10">
    <source>
        <dbReference type="SAM" id="MobiDB-lite"/>
    </source>
</evidence>
<dbReference type="FunFam" id="3.30.200.20:FF:000550">
    <property type="entry name" value="Serine/threonine-protein kinase greatwall"/>
    <property type="match status" value="1"/>
</dbReference>
<evidence type="ECO:0000256" key="3">
    <source>
        <dbReference type="ARBA" id="ARBA00022527"/>
    </source>
</evidence>
<dbReference type="Pfam" id="PF00069">
    <property type="entry name" value="Pkinase"/>
    <property type="match status" value="2"/>
</dbReference>
<feature type="compositionally biased region" description="Low complexity" evidence="10">
    <location>
        <begin position="773"/>
        <end position="789"/>
    </location>
</feature>
<feature type="region of interest" description="Disordered" evidence="10">
    <location>
        <begin position="1353"/>
        <end position="1379"/>
    </location>
</feature>
<dbReference type="GO" id="GO:0005524">
    <property type="term" value="F:ATP binding"/>
    <property type="evidence" value="ECO:0007669"/>
    <property type="project" value="UniProtKB-KW"/>
</dbReference>
<evidence type="ECO:0000259" key="11">
    <source>
        <dbReference type="PROSITE" id="PS50011"/>
    </source>
</evidence>
<keyword evidence="3" id="KW-0723">Serine/threonine-protein kinase</keyword>
<feature type="compositionally biased region" description="Low complexity" evidence="10">
    <location>
        <begin position="98"/>
        <end position="133"/>
    </location>
</feature>
<keyword evidence="14" id="KW-1185">Reference proteome</keyword>
<protein>
    <recommendedName>
        <fullName evidence="2">non-specific serine/threonine protein kinase</fullName>
        <ecNumber evidence="2">2.7.11.1</ecNumber>
    </recommendedName>
</protein>
<keyword evidence="6" id="KW-0418">Kinase</keyword>
<dbReference type="Gene3D" id="3.30.200.20">
    <property type="entry name" value="Phosphorylase Kinase, domain 1"/>
    <property type="match status" value="1"/>
</dbReference>
<feature type="domain" description="AGC-kinase C-terminal" evidence="12">
    <location>
        <begin position="1479"/>
        <end position="1533"/>
    </location>
</feature>
<accession>A0A9N9BH27</accession>
<dbReference type="InterPro" id="IPR000961">
    <property type="entry name" value="AGC-kinase_C"/>
</dbReference>
<feature type="domain" description="Protein kinase" evidence="11">
    <location>
        <begin position="1135"/>
        <end position="1478"/>
    </location>
</feature>
<feature type="compositionally biased region" description="Basic residues" evidence="10">
    <location>
        <begin position="1632"/>
        <end position="1648"/>
    </location>
</feature>
<dbReference type="CDD" id="cd05579">
    <property type="entry name" value="STKc_MAST_like"/>
    <property type="match status" value="1"/>
</dbReference>
<feature type="compositionally biased region" description="Basic and acidic residues" evidence="10">
    <location>
        <begin position="1032"/>
        <end position="1046"/>
    </location>
</feature>
<feature type="region of interest" description="Disordered" evidence="10">
    <location>
        <begin position="1745"/>
        <end position="1775"/>
    </location>
</feature>
<evidence type="ECO:0000256" key="2">
    <source>
        <dbReference type="ARBA" id="ARBA00012513"/>
    </source>
</evidence>
<proteinExistence type="inferred from homology"/>
<dbReference type="Gene3D" id="1.10.510.10">
    <property type="entry name" value="Transferase(Phosphotransferase) domain 1"/>
    <property type="match status" value="1"/>
</dbReference>
<dbReference type="InterPro" id="IPR050236">
    <property type="entry name" value="Ser_Thr_kinase_AGC"/>
</dbReference>
<feature type="region of interest" description="Disordered" evidence="10">
    <location>
        <begin position="1008"/>
        <end position="1061"/>
    </location>
</feature>
<evidence type="ECO:0000256" key="9">
    <source>
        <dbReference type="ARBA" id="ARBA00048679"/>
    </source>
</evidence>
<comment type="catalytic activity">
    <reaction evidence="9">
        <text>L-seryl-[protein] + ATP = O-phospho-L-seryl-[protein] + ADP + H(+)</text>
        <dbReference type="Rhea" id="RHEA:17989"/>
        <dbReference type="Rhea" id="RHEA-COMP:9863"/>
        <dbReference type="Rhea" id="RHEA-COMP:11604"/>
        <dbReference type="ChEBI" id="CHEBI:15378"/>
        <dbReference type="ChEBI" id="CHEBI:29999"/>
        <dbReference type="ChEBI" id="CHEBI:30616"/>
        <dbReference type="ChEBI" id="CHEBI:83421"/>
        <dbReference type="ChEBI" id="CHEBI:456216"/>
        <dbReference type="EC" id="2.7.11.1"/>
    </reaction>
</comment>
<dbReference type="InterPro" id="IPR000719">
    <property type="entry name" value="Prot_kinase_dom"/>
</dbReference>
<feature type="region of interest" description="Disordered" evidence="10">
    <location>
        <begin position="442"/>
        <end position="469"/>
    </location>
</feature>
<feature type="region of interest" description="Disordered" evidence="10">
    <location>
        <begin position="264"/>
        <end position="326"/>
    </location>
</feature>
<feature type="compositionally biased region" description="Polar residues" evidence="10">
    <location>
        <begin position="450"/>
        <end position="466"/>
    </location>
</feature>
<sequence>MHEEENRRPLLSRSLPGEHTVPNSLPASLSTTTNINLAVQPQQQRQANTSNTNTFSNISSSSPRTRRSLSTSNSSQSLLKKSLSIKPRAQSNLYPAATNSPTTNNNSSSSNSPLYSPSTPTTTTTESDTSNRSSFEDFDYSSPGTGSISSSSSLNSPLFASSTSDSSTTNFPFYTRERHQSLVVFSGRSSNITTSLQGNQVFPQPTTTTSAPTNSTIGYTCNQLNSNSSSALQPQFSSPQSLFYSHHPQQQLFPISSGLGSAGGCDDDVSTTTSTSLCQQKTTKPMQRRPSGASSQLKRLLNLKSENYPSNPNSLYSDSETDSIETDSDAYVTNDEQSSLVLSSSMKRRPSFQRSPTHRFFPDLSVDAEENHLSNLHIIDEGSPEFTFPKVKRKLLKDLEETKCRADKSIMQILETWYQSYQYQELLSELFYDGWSDDDDKQSSPIAVRRSNSQRTLSKSATSLPSNHKKLLTPSISPTTYAQYNNNNKQITHKMESISLHGDTKPKDIIFQRKASERRLIHSNSWPQSILASSHTLLLTRIDRIARRILKTVVHDLLNFNVAVEIMKELQELMKAQRNMAVGNADAEELLTKLVYVFADVTRAVEAVNHSFTETNPELSGDGGNKDDMPTTEKRKSLTSGEMDSKLNSLLPPQPAFSSPLARHVSTPIKTQHSSFKVSLEQRRASANEAIFESPIMYVPPPRPCMDDNLLTWSSLTRKQVDQLLHEEMNREIDFGIILKKQQEDIDPESRKKAKKSRPVMNFLKSLKNAFHSPTSSTSVSPTGSPTRSMVQPSPMRNTHLPKPPQPEKSRSLSFDSQAFTLSRRSSSMSLREMIPSHELDAHSEICVITTDYAIKLQECDGRLRRLVSDVAKRKAEILERNTLYQDYYSVKDAEMMEEIETMNRREALRKSDKYANKLGRVVDDMEKNSARDENSARDDYILTSGKRLLHVVQEKHDTLRSYYQKLRSTNALSNAGTTSAIAAAAAAAAVAATTGIEREGLRIPAKVNRKQSVSSRLSTSATYKMSTSYKSRSDRNRNNSGHKDGSSASSHKRQDSNGSVSYGKMHLEIDSDFTPPAPKGGKKLISLFAAVLRGGNNRSTSNSSLNKDGIAPSTPVTNGEKIGSKTKIPSIQDFEIIKPISRGAFGKVYLARKKTTGDLYAIKILKKVDMVRKNMVNHVLAERRVLSLSRTPFVVKLYYAFQSQDYLYLVMEYLIGGDLSSLLQCFEKFGEEMARMYTAEVVLALEYLHNNGITHRDLKPDNMLITSEGHIKLTDFGLSRISIPEKSSLAFVKEENESPNGKKSFAKSLRSGSVDSRASTSHTRPVSAVFPNEISKKGGHVNFQGLDNSKYSSKSLSSNTATNSTSSKSAKRQNRQSSKALLGTPDYLAPELLLGIGHTTAVDWWSLGVCLFEFLIGYPPFNDDTPQAIFRNILNHDIQWPPEGYLSAEAKDLITKLLNQDPEKRPSVSEIKSHTFFKDIDWEHIRQQPAPFVPNPEDEQDTSYFEARNNRADIRRLSAGNIVDIATGKVTTPGDRKSGHFDDDIEIINSGGGPNISGNNNNVANNTGTPNLLLHTVTAEPIENVSLSSPVSPSKNKPDLTINTHIRERRPSSLKPPIPVEEVQQVPVKPQQKRRPSLLKLAGKSRKPSISGIHDGGLLTSSSSSSITSATLNTIPISASTLVSPSFNPSRRSTLVGSPTLYEIEPNAGMHDTEIFCSQPRNNRSGDSSEFDAFLYKGVSFLGDVNRDLSSGTSNTTSGSSSMKKSSMTDLKAK</sequence>
<feature type="compositionally biased region" description="Low complexity" evidence="10">
    <location>
        <begin position="141"/>
        <end position="161"/>
    </location>
</feature>
<feature type="compositionally biased region" description="Polar residues" evidence="10">
    <location>
        <begin position="638"/>
        <end position="648"/>
    </location>
</feature>
<dbReference type="PROSITE" id="PS51285">
    <property type="entry name" value="AGC_KINASE_CTER"/>
    <property type="match status" value="1"/>
</dbReference>
<dbReference type="SUPFAM" id="SSF56112">
    <property type="entry name" value="Protein kinase-like (PK-like)"/>
    <property type="match status" value="1"/>
</dbReference>
<dbReference type="PANTHER" id="PTHR24356">
    <property type="entry name" value="SERINE/THREONINE-PROTEIN KINASE"/>
    <property type="match status" value="1"/>
</dbReference>
<name>A0A9N9BH27_FUNMO</name>